<evidence type="ECO:0000313" key="7">
    <source>
        <dbReference type="EMBL" id="GAK69799.1"/>
    </source>
</evidence>
<feature type="domain" description="ABC transporter" evidence="6">
    <location>
        <begin position="325"/>
        <end position="539"/>
    </location>
</feature>
<dbReference type="eggNOG" id="COG0488">
    <property type="taxonomic scope" value="Bacteria"/>
</dbReference>
<dbReference type="InterPro" id="IPR017871">
    <property type="entry name" value="ABC_transporter-like_CS"/>
</dbReference>
<keyword evidence="3 7" id="KW-0067">ATP-binding</keyword>
<dbReference type="EMBL" id="BBJU01000007">
    <property type="protein sequence ID" value="GAK69799.1"/>
    <property type="molecule type" value="Genomic_DNA"/>
</dbReference>
<keyword evidence="1" id="KW-0677">Repeat</keyword>
<dbReference type="FunFam" id="3.40.50.300:FF:000070">
    <property type="entry name" value="Putative ABC transporter ATP-binding component"/>
    <property type="match status" value="1"/>
</dbReference>
<proteinExistence type="inferred from homology"/>
<feature type="domain" description="ABC transporter" evidence="6">
    <location>
        <begin position="2"/>
        <end position="258"/>
    </location>
</feature>
<dbReference type="FunFam" id="3.40.50.300:FF:000011">
    <property type="entry name" value="Putative ABC transporter ATP-binding component"/>
    <property type="match status" value="1"/>
</dbReference>
<dbReference type="InterPro" id="IPR003439">
    <property type="entry name" value="ABC_transporter-like_ATP-bd"/>
</dbReference>
<dbReference type="InterPro" id="IPR050611">
    <property type="entry name" value="ABCF"/>
</dbReference>
<evidence type="ECO:0000256" key="2">
    <source>
        <dbReference type="ARBA" id="ARBA00022741"/>
    </source>
</evidence>
<dbReference type="Proteomes" id="UP000028701">
    <property type="component" value="Unassembled WGS sequence"/>
</dbReference>
<comment type="similarity">
    <text evidence="4">Belongs to the ABC transporter superfamily. ABCF family. YbiT subfamily.</text>
</comment>
<evidence type="ECO:0000256" key="3">
    <source>
        <dbReference type="ARBA" id="ARBA00022840"/>
    </source>
</evidence>
<evidence type="ECO:0000256" key="5">
    <source>
        <dbReference type="ARBA" id="ARBA00074044"/>
    </source>
</evidence>
<gene>
    <name evidence="7" type="ORF">RRU01S_07_03240</name>
</gene>
<dbReference type="PANTHER" id="PTHR19211:SF14">
    <property type="entry name" value="ATP-BINDING CASSETTE SUB-FAMILY F MEMBER 1"/>
    <property type="match status" value="1"/>
</dbReference>
<keyword evidence="2" id="KW-0547">Nucleotide-binding</keyword>
<dbReference type="RefSeq" id="WP_045229345.1">
    <property type="nucleotide sequence ID" value="NZ_BBJU01000007.1"/>
</dbReference>
<dbReference type="OrthoDB" id="9762369at2"/>
<sequence>MIRIENISKSASHRILFIEASAALNRGEKVGLVGPNGAGKTTLFRMITGQEQPDEGQVASDKHVTIGYFNQDVGEMAGRSAVAEAMEGAGPVSAVATELRELEARMVDPDQLDQMDEIIERYGEVQARYEELDGYSLEGRAREVLAGLSFSQEMMDGDVGKLSGGWKMRVALARILLMRPDVMLLDEPSNHLDIESLIWLENFLKTYDGALLMTSHDREFMNRIVNKIIEIDAGSLTSYSGDYGFYEQQRAQNEKQQQAQFERQQAMLAKEIKFIERFKARASHASQVQSRVKKLEKIDRVEPPKRRQSVAFDFLPAPRSGEDVVSLKQVHKTYGSRRIYEGLDFMIRRKERWCIMGVNGAGKSTLLKLIAGTAKPDNGTVTVGASVKLGYFAQHSMDLLDGDSTVLQWLEQRFPKAGQAPLRALSGCFGFSGDDVEKKCRVLSGGEKARLVMAAMLFDPPNFLVLDEPTNHLDLDTKEMLIKALGEYEGTMLFVSHDRHFLGALSNRVLELTPDGIHQYGGGYTEYVERTGAEAPGLMQA</sequence>
<evidence type="ECO:0000259" key="6">
    <source>
        <dbReference type="PROSITE" id="PS50893"/>
    </source>
</evidence>
<dbReference type="InterPro" id="IPR003593">
    <property type="entry name" value="AAA+_ATPase"/>
</dbReference>
<organism evidence="7 8">
    <name type="scientific">Agrobacterium rubi TR3 = NBRC 13261</name>
    <dbReference type="NCBI Taxonomy" id="1368415"/>
    <lineage>
        <taxon>Bacteria</taxon>
        <taxon>Pseudomonadati</taxon>
        <taxon>Pseudomonadota</taxon>
        <taxon>Alphaproteobacteria</taxon>
        <taxon>Hyphomicrobiales</taxon>
        <taxon>Rhizobiaceae</taxon>
        <taxon>Rhizobium/Agrobacterium group</taxon>
        <taxon>Agrobacterium</taxon>
    </lineage>
</organism>
<evidence type="ECO:0000256" key="4">
    <source>
        <dbReference type="ARBA" id="ARBA00061551"/>
    </source>
</evidence>
<accession>A0A081CT03</accession>
<dbReference type="Gene3D" id="3.40.50.300">
    <property type="entry name" value="P-loop containing nucleotide triphosphate hydrolases"/>
    <property type="match status" value="2"/>
</dbReference>
<reference evidence="7 8" key="1">
    <citation type="submission" date="2014-08" db="EMBL/GenBank/DDBJ databases">
        <title>Whole genome shotgun sequence of Rhizobium rubi NBRC 13261.</title>
        <authorList>
            <person name="Katano-Makiyama Y."/>
            <person name="Hosoyama A."/>
            <person name="Hashimoto M."/>
            <person name="Hosoyama Y."/>
            <person name="Noguchi M."/>
            <person name="Tsuchikane K."/>
            <person name="Uohara A."/>
            <person name="Ohji S."/>
            <person name="Ichikawa N."/>
            <person name="Kimura A."/>
            <person name="Yamazoe A."/>
            <person name="Fujita N."/>
        </authorList>
    </citation>
    <scope>NUCLEOTIDE SEQUENCE [LARGE SCALE GENOMIC DNA]</scope>
    <source>
        <strain evidence="7 8">NBRC 13261</strain>
    </source>
</reference>
<dbReference type="PROSITE" id="PS50893">
    <property type="entry name" value="ABC_TRANSPORTER_2"/>
    <property type="match status" value="2"/>
</dbReference>
<name>A0A081CT03_9HYPH</name>
<evidence type="ECO:0000256" key="1">
    <source>
        <dbReference type="ARBA" id="ARBA00022737"/>
    </source>
</evidence>
<dbReference type="CDD" id="cd03221">
    <property type="entry name" value="ABCF_EF-3"/>
    <property type="match status" value="2"/>
</dbReference>
<dbReference type="InterPro" id="IPR032781">
    <property type="entry name" value="ABC_tran_Xtn"/>
</dbReference>
<dbReference type="Pfam" id="PF00005">
    <property type="entry name" value="ABC_tran"/>
    <property type="match status" value="2"/>
</dbReference>
<comment type="caution">
    <text evidence="7">The sequence shown here is derived from an EMBL/GenBank/DDBJ whole genome shotgun (WGS) entry which is preliminary data.</text>
</comment>
<dbReference type="GO" id="GO:0016887">
    <property type="term" value="F:ATP hydrolysis activity"/>
    <property type="evidence" value="ECO:0007669"/>
    <property type="project" value="InterPro"/>
</dbReference>
<dbReference type="SUPFAM" id="SSF52540">
    <property type="entry name" value="P-loop containing nucleoside triphosphate hydrolases"/>
    <property type="match status" value="2"/>
</dbReference>
<evidence type="ECO:0000313" key="8">
    <source>
        <dbReference type="Proteomes" id="UP000028701"/>
    </source>
</evidence>
<dbReference type="InterPro" id="IPR027417">
    <property type="entry name" value="P-loop_NTPase"/>
</dbReference>
<dbReference type="AlphaFoldDB" id="A0A081CT03"/>
<dbReference type="PANTHER" id="PTHR19211">
    <property type="entry name" value="ATP-BINDING TRANSPORT PROTEIN-RELATED"/>
    <property type="match status" value="1"/>
</dbReference>
<dbReference type="PROSITE" id="PS00211">
    <property type="entry name" value="ABC_TRANSPORTER_1"/>
    <property type="match status" value="2"/>
</dbReference>
<dbReference type="Pfam" id="PF12848">
    <property type="entry name" value="ABC_tran_Xtn"/>
    <property type="match status" value="1"/>
</dbReference>
<protein>
    <recommendedName>
        <fullName evidence="5">Probable ATP-binding protein YbiT</fullName>
    </recommendedName>
</protein>
<dbReference type="SMART" id="SM00382">
    <property type="entry name" value="AAA"/>
    <property type="match status" value="2"/>
</dbReference>
<dbReference type="GO" id="GO:0005524">
    <property type="term" value="F:ATP binding"/>
    <property type="evidence" value="ECO:0007669"/>
    <property type="project" value="UniProtKB-KW"/>
</dbReference>